<dbReference type="Proteomes" id="UP000315636">
    <property type="component" value="Unassembled WGS sequence"/>
</dbReference>
<dbReference type="OrthoDB" id="2369695at2"/>
<organism evidence="1 2">
    <name type="scientific">Melghirimyces algeriensis</name>
    <dbReference type="NCBI Taxonomy" id="910412"/>
    <lineage>
        <taxon>Bacteria</taxon>
        <taxon>Bacillati</taxon>
        <taxon>Bacillota</taxon>
        <taxon>Bacilli</taxon>
        <taxon>Bacillales</taxon>
        <taxon>Thermoactinomycetaceae</taxon>
        <taxon>Melghirimyces</taxon>
    </lineage>
</organism>
<evidence type="ECO:0000313" key="1">
    <source>
        <dbReference type="EMBL" id="SMO42859.1"/>
    </source>
</evidence>
<sequence>MRFADLLTYADIDHLKRMALHYGCGEDEHSKNELITSLLYYLGGSARLKEELDALTSAEFRFLQQICLDSRRVFSKEELLGKGRACLGEGEESPRDLVITGLRKGWLFPVVAGKNKALLEVPEDLRHRFLQLFAKMYSDQEKEVTPTAYRSEEGLMEEDLHRFLQFLSRQDVRLTADGAIYRHQQRQLMKSLHIAEEAVSRKGWRFGFGRRYHQYPDRFSLLYDYAYYRGYIVEDEWEGIVHLSESGVEKIRNYRLEEGKEIYRFWLRLYRHPIPQLAVIVKWIDLLSHRRWIATHTVKKVVENWLNSFYYAGEDELFQQLIRMMMHLGMLQIGETESKRKLIKMTSRGHAWVNGISGFTERTLDREYLEVSVQK</sequence>
<proteinExistence type="predicted"/>
<reference evidence="1 2" key="1">
    <citation type="submission" date="2017-05" db="EMBL/GenBank/DDBJ databases">
        <authorList>
            <person name="Varghese N."/>
            <person name="Submissions S."/>
        </authorList>
    </citation>
    <scope>NUCLEOTIDE SEQUENCE [LARGE SCALE GENOMIC DNA]</scope>
    <source>
        <strain evidence="1 2">DSM 45474</strain>
    </source>
</reference>
<keyword evidence="2" id="KW-1185">Reference proteome</keyword>
<dbReference type="RefSeq" id="WP_142504241.1">
    <property type="nucleotide sequence ID" value="NZ_FXTI01000001.1"/>
</dbReference>
<name>A0A521B6Z1_9BACL</name>
<dbReference type="AlphaFoldDB" id="A0A521B6Z1"/>
<gene>
    <name evidence="1" type="ORF">SAMN06264849_101586</name>
</gene>
<dbReference type="EMBL" id="FXTI01000001">
    <property type="protein sequence ID" value="SMO42859.1"/>
    <property type="molecule type" value="Genomic_DNA"/>
</dbReference>
<evidence type="ECO:0000313" key="2">
    <source>
        <dbReference type="Proteomes" id="UP000315636"/>
    </source>
</evidence>
<accession>A0A521B6Z1</accession>
<protein>
    <submittedName>
        <fullName evidence="1">Uncharacterized protein</fullName>
    </submittedName>
</protein>